<accession>A0A926NBW6</accession>
<reference evidence="1" key="1">
    <citation type="submission" date="2020-09" db="EMBL/GenBank/DDBJ databases">
        <title>A novel bacterium of genus Hazenella, isolated from South China Sea.</title>
        <authorList>
            <person name="Huang H."/>
            <person name="Mo K."/>
            <person name="Hu Y."/>
        </authorList>
    </citation>
    <scope>NUCLEOTIDE SEQUENCE</scope>
    <source>
        <strain evidence="1">IB182357</strain>
    </source>
</reference>
<organism evidence="1 2">
    <name type="scientific">Polycladospora coralii</name>
    <dbReference type="NCBI Taxonomy" id="2771432"/>
    <lineage>
        <taxon>Bacteria</taxon>
        <taxon>Bacillati</taxon>
        <taxon>Bacillota</taxon>
        <taxon>Bacilli</taxon>
        <taxon>Bacillales</taxon>
        <taxon>Thermoactinomycetaceae</taxon>
        <taxon>Polycladospora</taxon>
    </lineage>
</organism>
<dbReference type="EMBL" id="JACXAH010000025">
    <property type="protein sequence ID" value="MBD1373407.1"/>
    <property type="molecule type" value="Genomic_DNA"/>
</dbReference>
<dbReference type="RefSeq" id="WP_191142503.1">
    <property type="nucleotide sequence ID" value="NZ_JACXAH010000025.1"/>
</dbReference>
<gene>
    <name evidence="1" type="ORF">IC620_13715</name>
</gene>
<protein>
    <submittedName>
        <fullName evidence="1">Uncharacterized protein</fullName>
    </submittedName>
</protein>
<keyword evidence="2" id="KW-1185">Reference proteome</keyword>
<dbReference type="Proteomes" id="UP000661691">
    <property type="component" value="Unassembled WGS sequence"/>
</dbReference>
<proteinExistence type="predicted"/>
<dbReference type="AlphaFoldDB" id="A0A926NBW6"/>
<comment type="caution">
    <text evidence="1">The sequence shown here is derived from an EMBL/GenBank/DDBJ whole genome shotgun (WGS) entry which is preliminary data.</text>
</comment>
<sequence length="259" mass="30026">MLTLEHGWLNLIDGLTVQRYFLHAYPFILQSLNKEINPREYTLDRNPVYETINAYANRFKNDEEEIRGSFQFKGKVWSICGKQSDFHIKTFQSALEIISASGLFFIPELASGVVYFNGFQPEPIHFGIRFSSDLNEKSGAIQILSEAARHFAKVCWDSYELDFNEIAYRSLWSTDLISIQDLVISIFTSSILLDLYNRIQMEPDSIYNQESKRLQEVEHLIPDILSVIDHMNMDDLIQLYLPSNKRFDKYRTGKGAGQT</sequence>
<evidence type="ECO:0000313" key="2">
    <source>
        <dbReference type="Proteomes" id="UP000661691"/>
    </source>
</evidence>
<evidence type="ECO:0000313" key="1">
    <source>
        <dbReference type="EMBL" id="MBD1373407.1"/>
    </source>
</evidence>
<name>A0A926NBW6_9BACL</name>